<evidence type="ECO:0000256" key="3">
    <source>
        <dbReference type="ARBA" id="ARBA00022723"/>
    </source>
</evidence>
<keyword evidence="6 7" id="KW-0408">Iron</keyword>
<evidence type="ECO:0000256" key="8">
    <source>
        <dbReference type="SAM" id="MobiDB-lite"/>
    </source>
</evidence>
<dbReference type="RefSeq" id="WP_404612623.1">
    <property type="nucleotide sequence ID" value="NZ_JADIKK010000008.1"/>
</dbReference>
<organism evidence="10 11">
    <name type="scientific">Rhodanobacter hydrolyticus</name>
    <dbReference type="NCBI Taxonomy" id="2250595"/>
    <lineage>
        <taxon>Bacteria</taxon>
        <taxon>Pseudomonadati</taxon>
        <taxon>Pseudomonadota</taxon>
        <taxon>Gammaproteobacteria</taxon>
        <taxon>Lysobacterales</taxon>
        <taxon>Rhodanobacteraceae</taxon>
        <taxon>Rhodanobacter</taxon>
    </lineage>
</organism>
<evidence type="ECO:0000256" key="2">
    <source>
        <dbReference type="ARBA" id="ARBA00022617"/>
    </source>
</evidence>
<feature type="transmembrane region" description="Helical" evidence="7">
    <location>
        <begin position="139"/>
        <end position="160"/>
    </location>
</feature>
<keyword evidence="3 7" id="KW-0479">Metal-binding</keyword>
<keyword evidence="4 7" id="KW-0732">Signal</keyword>
<comment type="caution">
    <text evidence="10">The sequence shown here is derived from an EMBL/GenBank/DDBJ whole genome shotgun (WGS) entry which is preliminary data.</text>
</comment>
<feature type="domain" description="CcmH/CycL/Ccl2/NrfF N-terminal" evidence="9">
    <location>
        <begin position="42"/>
        <end position="178"/>
    </location>
</feature>
<dbReference type="InterPro" id="IPR005616">
    <property type="entry name" value="CcmH/CycL/Ccl2/NrfF_N"/>
</dbReference>
<evidence type="ECO:0000259" key="9">
    <source>
        <dbReference type="Pfam" id="PF03918"/>
    </source>
</evidence>
<keyword evidence="11" id="KW-1185">Reference proteome</keyword>
<evidence type="ECO:0000256" key="4">
    <source>
        <dbReference type="ARBA" id="ARBA00022729"/>
    </source>
</evidence>
<keyword evidence="2 7" id="KW-0349">Heme</keyword>
<reference evidence="10 11" key="1">
    <citation type="submission" date="2020-10" db="EMBL/GenBank/DDBJ databases">
        <title>Phylogeny of dyella-like bacteria.</title>
        <authorList>
            <person name="Fu J."/>
        </authorList>
    </citation>
    <scope>NUCLEOTIDE SEQUENCE [LARGE SCALE GENOMIC DNA]</scope>
    <source>
        <strain evidence="10 11">KACC 19113</strain>
    </source>
</reference>
<feature type="region of interest" description="Disordered" evidence="8">
    <location>
        <begin position="172"/>
        <end position="191"/>
    </location>
</feature>
<keyword evidence="5" id="KW-0201">Cytochrome c-type biogenesis</keyword>
<keyword evidence="7" id="KW-0812">Transmembrane</keyword>
<dbReference type="EMBL" id="JADIKK010000008">
    <property type="protein sequence ID" value="MFK2876737.1"/>
    <property type="molecule type" value="Genomic_DNA"/>
</dbReference>
<keyword evidence="7" id="KW-1133">Transmembrane helix</keyword>
<evidence type="ECO:0000313" key="10">
    <source>
        <dbReference type="EMBL" id="MFK2876737.1"/>
    </source>
</evidence>
<comment type="function">
    <text evidence="7">Possible subunit of a heme lyase.</text>
</comment>
<dbReference type="PANTHER" id="PTHR47870:SF1">
    <property type="entry name" value="CYTOCHROME C-TYPE BIOGENESIS PROTEIN CCMH"/>
    <property type="match status" value="1"/>
</dbReference>
<dbReference type="Gene3D" id="1.10.8.640">
    <property type="entry name" value="Cytochrome C biogenesis protein"/>
    <property type="match status" value="1"/>
</dbReference>
<dbReference type="PANTHER" id="PTHR47870">
    <property type="entry name" value="CYTOCHROME C-TYPE BIOGENESIS PROTEIN CCMH"/>
    <property type="match status" value="1"/>
</dbReference>
<dbReference type="InterPro" id="IPR051263">
    <property type="entry name" value="C-type_cytochrome_biogenesis"/>
</dbReference>
<name>A0ABW8J3S7_9GAMM</name>
<keyword evidence="7" id="KW-0472">Membrane</keyword>
<comment type="similarity">
    <text evidence="1 7">Belongs to the CcmH/CycL/Ccl2/NrfF family.</text>
</comment>
<sequence>MKPRLPGLASRRSAPCARWFFGAAEAKSLRAQGALLHFVLLALLVFAGHAFAATGAIEPLPFKDHAQEVRFQNLTKQLRCMVCQNEDLADSNADLARDLRLEVFQLMQQGKTDAQIKQYLVDRYSDFVLYDPPLQPGTWLLWFGPLAILLAGGLVVAVTVRRRRIAAGANDGNMANTERAGTDPADAGDDW</sequence>
<evidence type="ECO:0000313" key="11">
    <source>
        <dbReference type="Proteomes" id="UP001620339"/>
    </source>
</evidence>
<dbReference type="InterPro" id="IPR038297">
    <property type="entry name" value="CcmH/CycL/NrfF/Ccl2_sf"/>
</dbReference>
<evidence type="ECO:0000256" key="5">
    <source>
        <dbReference type="ARBA" id="ARBA00022748"/>
    </source>
</evidence>
<protein>
    <recommendedName>
        <fullName evidence="7">Cytochrome c-type biogenesis protein</fullName>
    </recommendedName>
</protein>
<evidence type="ECO:0000256" key="1">
    <source>
        <dbReference type="ARBA" id="ARBA00010342"/>
    </source>
</evidence>
<gene>
    <name evidence="10" type="ORF">ISP25_06615</name>
</gene>
<evidence type="ECO:0000256" key="7">
    <source>
        <dbReference type="RuleBase" id="RU364112"/>
    </source>
</evidence>
<accession>A0ABW8J3S7</accession>
<proteinExistence type="inferred from homology"/>
<dbReference type="CDD" id="cd16378">
    <property type="entry name" value="CcmH_N"/>
    <property type="match status" value="1"/>
</dbReference>
<dbReference type="Pfam" id="PF03918">
    <property type="entry name" value="CcmH"/>
    <property type="match status" value="1"/>
</dbReference>
<evidence type="ECO:0000256" key="6">
    <source>
        <dbReference type="ARBA" id="ARBA00023004"/>
    </source>
</evidence>
<dbReference type="Proteomes" id="UP001620339">
    <property type="component" value="Unassembled WGS sequence"/>
</dbReference>